<name>M5RJX5_9BACT</name>
<dbReference type="Proteomes" id="UP000011991">
    <property type="component" value="Unassembled WGS sequence"/>
</dbReference>
<dbReference type="RefSeq" id="WP_008698041.1">
    <property type="nucleotide sequence ID" value="NZ_ANOG01000496.1"/>
</dbReference>
<proteinExistence type="predicted"/>
<accession>M5RJX5</accession>
<evidence type="ECO:0000313" key="1">
    <source>
        <dbReference type="EMBL" id="EMI19628.1"/>
    </source>
</evidence>
<reference evidence="1 2" key="1">
    <citation type="journal article" date="2013" name="Mar. Genomics">
        <title>Expression of sulfatases in Rhodopirellula baltica and the diversity of sulfatases in the genus Rhodopirellula.</title>
        <authorList>
            <person name="Wegner C.E."/>
            <person name="Richter-Heitmann T."/>
            <person name="Klindworth A."/>
            <person name="Klockow C."/>
            <person name="Richter M."/>
            <person name="Achstetter T."/>
            <person name="Glockner F.O."/>
            <person name="Harder J."/>
        </authorList>
    </citation>
    <scope>NUCLEOTIDE SEQUENCE [LARGE SCALE GENOMIC DNA]</scope>
    <source>
        <strain evidence="1 2">SM1</strain>
    </source>
</reference>
<comment type="caution">
    <text evidence="1">The sequence shown here is derived from an EMBL/GenBank/DDBJ whole genome shotgun (WGS) entry which is preliminary data.</text>
</comment>
<dbReference type="EMBL" id="ANOG01000496">
    <property type="protein sequence ID" value="EMI19628.1"/>
    <property type="molecule type" value="Genomic_DNA"/>
</dbReference>
<dbReference type="AlphaFoldDB" id="M5RJX5"/>
<keyword evidence="2" id="KW-1185">Reference proteome</keyword>
<protein>
    <submittedName>
        <fullName evidence="1">Phosphate ABC transporter, periplasmic phosphate-binding protein</fullName>
    </submittedName>
</protein>
<dbReference type="Gene3D" id="3.40.190.10">
    <property type="entry name" value="Periplasmic binding protein-like II"/>
    <property type="match status" value="1"/>
</dbReference>
<dbReference type="PATRIC" id="fig|1265738.3.peg.3438"/>
<organism evidence="1 2">
    <name type="scientific">Rhodopirellula maiorica SM1</name>
    <dbReference type="NCBI Taxonomy" id="1265738"/>
    <lineage>
        <taxon>Bacteria</taxon>
        <taxon>Pseudomonadati</taxon>
        <taxon>Planctomycetota</taxon>
        <taxon>Planctomycetia</taxon>
        <taxon>Pirellulales</taxon>
        <taxon>Pirellulaceae</taxon>
        <taxon>Novipirellula</taxon>
    </lineage>
</organism>
<evidence type="ECO:0000313" key="2">
    <source>
        <dbReference type="Proteomes" id="UP000011991"/>
    </source>
</evidence>
<sequence>MNAELPDNLLAYVPDPGGEYSYPIVTFTWVLVRKQYADDAKTEQVKSFIQWCLTSGQDYAEAAGNVRLAPHVIRASESKLEAMKVVSKKSLVQAASVAQD</sequence>
<dbReference type="SUPFAM" id="SSF53850">
    <property type="entry name" value="Periplasmic binding protein-like II"/>
    <property type="match status" value="1"/>
</dbReference>
<gene>
    <name evidence="1" type="ORF">RMSM_03440</name>
</gene>